<evidence type="ECO:0000313" key="2">
    <source>
        <dbReference type="Proteomes" id="UP000299102"/>
    </source>
</evidence>
<dbReference type="AlphaFoldDB" id="A0A4C1U6B6"/>
<sequence>MLQMCSFCIFKTAPGGAHRGPPAPALQTSSCPLPSVCGRDVSVVLTWSAICPCSRSNSTPSDAEAALLTADTSRL</sequence>
<name>A0A4C1U6B6_EUMVA</name>
<evidence type="ECO:0000313" key="1">
    <source>
        <dbReference type="EMBL" id="GBP21647.1"/>
    </source>
</evidence>
<dbReference type="Proteomes" id="UP000299102">
    <property type="component" value="Unassembled WGS sequence"/>
</dbReference>
<comment type="caution">
    <text evidence="1">The sequence shown here is derived from an EMBL/GenBank/DDBJ whole genome shotgun (WGS) entry which is preliminary data.</text>
</comment>
<organism evidence="1 2">
    <name type="scientific">Eumeta variegata</name>
    <name type="common">Bagworm moth</name>
    <name type="synonym">Eumeta japonica</name>
    <dbReference type="NCBI Taxonomy" id="151549"/>
    <lineage>
        <taxon>Eukaryota</taxon>
        <taxon>Metazoa</taxon>
        <taxon>Ecdysozoa</taxon>
        <taxon>Arthropoda</taxon>
        <taxon>Hexapoda</taxon>
        <taxon>Insecta</taxon>
        <taxon>Pterygota</taxon>
        <taxon>Neoptera</taxon>
        <taxon>Endopterygota</taxon>
        <taxon>Lepidoptera</taxon>
        <taxon>Glossata</taxon>
        <taxon>Ditrysia</taxon>
        <taxon>Tineoidea</taxon>
        <taxon>Psychidae</taxon>
        <taxon>Oiketicinae</taxon>
        <taxon>Eumeta</taxon>
    </lineage>
</organism>
<proteinExistence type="predicted"/>
<reference evidence="1 2" key="1">
    <citation type="journal article" date="2019" name="Commun. Biol.">
        <title>The bagworm genome reveals a unique fibroin gene that provides high tensile strength.</title>
        <authorList>
            <person name="Kono N."/>
            <person name="Nakamura H."/>
            <person name="Ohtoshi R."/>
            <person name="Tomita M."/>
            <person name="Numata K."/>
            <person name="Arakawa K."/>
        </authorList>
    </citation>
    <scope>NUCLEOTIDE SEQUENCE [LARGE SCALE GENOMIC DNA]</scope>
</reference>
<keyword evidence="2" id="KW-1185">Reference proteome</keyword>
<gene>
    <name evidence="1" type="ORF">EVAR_9833_1</name>
</gene>
<accession>A0A4C1U6B6</accession>
<protein>
    <submittedName>
        <fullName evidence="1">Uncharacterized protein</fullName>
    </submittedName>
</protein>
<dbReference type="EMBL" id="BGZK01000130">
    <property type="protein sequence ID" value="GBP21647.1"/>
    <property type="molecule type" value="Genomic_DNA"/>
</dbReference>